<dbReference type="Proteomes" id="UP000887566">
    <property type="component" value="Unplaced"/>
</dbReference>
<evidence type="ECO:0000256" key="5">
    <source>
        <dbReference type="SAM" id="MobiDB-lite"/>
    </source>
</evidence>
<dbReference type="GO" id="GO:0051015">
    <property type="term" value="F:actin filament binding"/>
    <property type="evidence" value="ECO:0007669"/>
    <property type="project" value="InterPro"/>
</dbReference>
<dbReference type="PROSITE" id="PS50194">
    <property type="entry name" value="FILAMIN_REPEAT"/>
    <property type="match status" value="6"/>
</dbReference>
<feature type="repeat" description="Filamin" evidence="4">
    <location>
        <begin position="897"/>
        <end position="996"/>
    </location>
</feature>
<dbReference type="PANTHER" id="PTHR38537">
    <property type="entry name" value="JITTERBUG, ISOFORM N"/>
    <property type="match status" value="1"/>
</dbReference>
<feature type="domain" description="Calponin-homology (CH)" evidence="6">
    <location>
        <begin position="396"/>
        <end position="500"/>
    </location>
</feature>
<reference evidence="8" key="1">
    <citation type="submission" date="2022-11" db="UniProtKB">
        <authorList>
            <consortium name="WormBaseParasite"/>
        </authorList>
    </citation>
    <scope>IDENTIFICATION</scope>
</reference>
<feature type="repeat" description="Filamin" evidence="4">
    <location>
        <begin position="706"/>
        <end position="802"/>
    </location>
</feature>
<dbReference type="InterPro" id="IPR001298">
    <property type="entry name" value="Filamin/ABP280_rpt"/>
</dbReference>
<feature type="compositionally biased region" description="Polar residues" evidence="5">
    <location>
        <begin position="237"/>
        <end position="252"/>
    </location>
</feature>
<dbReference type="PROSITE" id="PS00020">
    <property type="entry name" value="ACTININ_2"/>
    <property type="match status" value="1"/>
</dbReference>
<protein>
    <submittedName>
        <fullName evidence="8">Calponin-homology (CH) domain-containing protein</fullName>
    </submittedName>
</protein>
<dbReference type="InterPro" id="IPR013783">
    <property type="entry name" value="Ig-like_fold"/>
</dbReference>
<dbReference type="Gene3D" id="1.10.418.10">
    <property type="entry name" value="Calponin-like domain"/>
    <property type="match status" value="2"/>
</dbReference>
<evidence type="ECO:0000256" key="4">
    <source>
        <dbReference type="PROSITE-ProRule" id="PRU00087"/>
    </source>
</evidence>
<dbReference type="InterPro" id="IPR036872">
    <property type="entry name" value="CH_dom_sf"/>
</dbReference>
<feature type="repeat" description="Filamin" evidence="4">
    <location>
        <begin position="809"/>
        <end position="893"/>
    </location>
</feature>
<feature type="repeat" description="Filamin" evidence="4">
    <location>
        <begin position="520"/>
        <end position="606"/>
    </location>
</feature>
<dbReference type="InterPro" id="IPR001715">
    <property type="entry name" value="CH_dom"/>
</dbReference>
<dbReference type="Pfam" id="PF00307">
    <property type="entry name" value="CH"/>
    <property type="match status" value="2"/>
</dbReference>
<proteinExistence type="inferred from homology"/>
<accession>A0A914X003</accession>
<dbReference type="SUPFAM" id="SSF47576">
    <property type="entry name" value="Calponin-homology domain, CH-domain"/>
    <property type="match status" value="1"/>
</dbReference>
<keyword evidence="7" id="KW-1185">Reference proteome</keyword>
<evidence type="ECO:0000259" key="6">
    <source>
        <dbReference type="PROSITE" id="PS50021"/>
    </source>
</evidence>
<dbReference type="InterPro" id="IPR017868">
    <property type="entry name" value="Filamin/ABP280_repeat-like"/>
</dbReference>
<feature type="repeat" description="Filamin" evidence="4">
    <location>
        <begin position="997"/>
        <end position="1093"/>
    </location>
</feature>
<feature type="domain" description="Calponin-homology (CH)" evidence="6">
    <location>
        <begin position="274"/>
        <end position="380"/>
    </location>
</feature>
<dbReference type="AlphaFoldDB" id="A0A914X003"/>
<dbReference type="CDD" id="cd21230">
    <property type="entry name" value="CH_FLN_rpt2"/>
    <property type="match status" value="1"/>
</dbReference>
<dbReference type="Gene3D" id="2.60.40.10">
    <property type="entry name" value="Immunoglobulins"/>
    <property type="match status" value="6"/>
</dbReference>
<feature type="repeat" description="Filamin" evidence="4">
    <location>
        <begin position="608"/>
        <end position="705"/>
    </location>
</feature>
<comment type="similarity">
    <text evidence="1">Belongs to the filamin family.</text>
</comment>
<dbReference type="GO" id="GO:0030036">
    <property type="term" value="P:actin cytoskeleton organization"/>
    <property type="evidence" value="ECO:0007669"/>
    <property type="project" value="InterPro"/>
</dbReference>
<evidence type="ECO:0000256" key="1">
    <source>
        <dbReference type="ARBA" id="ARBA00009238"/>
    </source>
</evidence>
<dbReference type="InterPro" id="IPR014756">
    <property type="entry name" value="Ig_E-set"/>
</dbReference>
<dbReference type="InterPro" id="IPR001589">
    <property type="entry name" value="Actinin_actin-bd_CS"/>
</dbReference>
<feature type="region of interest" description="Disordered" evidence="5">
    <location>
        <begin position="187"/>
        <end position="253"/>
    </location>
</feature>
<dbReference type="PROSITE" id="PS50021">
    <property type="entry name" value="CH"/>
    <property type="match status" value="2"/>
</dbReference>
<organism evidence="7 8">
    <name type="scientific">Plectus sambesii</name>
    <dbReference type="NCBI Taxonomy" id="2011161"/>
    <lineage>
        <taxon>Eukaryota</taxon>
        <taxon>Metazoa</taxon>
        <taxon>Ecdysozoa</taxon>
        <taxon>Nematoda</taxon>
        <taxon>Chromadorea</taxon>
        <taxon>Plectida</taxon>
        <taxon>Plectina</taxon>
        <taxon>Plectoidea</taxon>
        <taxon>Plectidae</taxon>
        <taxon>Plectus</taxon>
    </lineage>
</organism>
<dbReference type="WBParaSite" id="PSAMB.scaffold6067size10282.g27866.t1">
    <property type="protein sequence ID" value="PSAMB.scaffold6067size10282.g27866.t1"/>
    <property type="gene ID" value="PSAMB.scaffold6067size10282.g27866"/>
</dbReference>
<keyword evidence="2" id="KW-0677">Repeat</keyword>
<dbReference type="Pfam" id="PF00630">
    <property type="entry name" value="Filamin"/>
    <property type="match status" value="6"/>
</dbReference>
<evidence type="ECO:0000313" key="8">
    <source>
        <dbReference type="WBParaSite" id="PSAMB.scaffold6067size10282.g27866.t1"/>
    </source>
</evidence>
<dbReference type="CDD" id="cd21311">
    <property type="entry name" value="CH_dFLNA-like_rpt1"/>
    <property type="match status" value="1"/>
</dbReference>
<dbReference type="PROSITE" id="PS00019">
    <property type="entry name" value="ACTININ_1"/>
    <property type="match status" value="1"/>
</dbReference>
<sequence length="1107" mass="120052">MWGRAVEQTVCSEGPAESLPFGCQGRLAPDTDDWPADLPGCLHLESSESYCDGWVDEAAARPSCHYAAASSGETAAEDARTAEEGVLFAGQASAPSAALFPRWPAGSQQRNTPPSQLNNTCFHSIATRDHLRTHLKSSRVFRLALTRGRTTAISKNGCEMQRGGFIQPCARVAFGGEADLLALGVRSGGSGGSDQRPPSSRQTVINVGVTPSPSWPKTRSQSFDEQSIAPDFRPGRSYSQSRPKKTVGTNRKMSLADQDWPAERDLAEDAQWKRIQQNTFTRWTNEHLKTVGLSIGNLETELADGLLLIRLVEVLSHKKLPKHTKRPSFRSQKLENVSVALKFLEQEEGIRIINIDSSDIVDQRLKLIMGLIWMLILHYSISMPVWDDEDREVVKETPKQRLMGWIRQKLPSDVPVTNFTSDWNDGIALGALVDAVAPGLNPDWRDWKPKDAEKNTSEAMELAREYLDVPQLLEPHELIDPNVDELSVMTYLSQYPNARLKNDAPLRKRGEPKPSKVTGKAYGPGLKGAVVGASTDFTVEPSDKKKADLVVSVLRPTGGKEAADVYFDEQSGTFGVRYTPQVDGVYKIAVVLAGKPMDGSPFAVPVSVPPVDVSKVHAAGPGLENGVVVAKPTSFDIFTVGAGKSKPDVVIVDKDGKQDTIKPVVKMIDEDVYRVEYVPVTSGLHSVNVFYDRKHITNSPFGVRVVPASFPARVRAWGRGLASRGVRVGDIADFKVSTEGAGDGKVTVFVSGPHGENVPVKQTTDATGAQRFSYAPTKPGDYVVQVKFDGEDVAKSPYQVAVGKPTDLRIRAFGPGLEGGMSNLPANFTVETNGEIGALGFSIEGPSKAKIHCTDNKDGSAEIEYLPTAAGEYEVHVLCGDEDIKDSPFMVEMDEFRDGLRPSLVKCHGQGLQRRGAVKCDKPAEFTVEARGAGPPEIKPKIWVLDKELQPVNVQVLDNGDQTYTCSYLPHAPVKHNVIVSYGGIAVPGSPFRVQVEEAVDPSKVRVHGPGVEPGVRSLQPTHFVIDAKNAGPGEVEVALSDALTGGAVDLDVLDNHDGSFTIKYTAPRPGSYQLRVVFAGHDLLPIQINVQPHLDVGGIRVEGLDN</sequence>
<dbReference type="PANTHER" id="PTHR38537:SF8">
    <property type="entry name" value="FILAMIN-A"/>
    <property type="match status" value="1"/>
</dbReference>
<dbReference type="SUPFAM" id="SSF81296">
    <property type="entry name" value="E set domains"/>
    <property type="match status" value="6"/>
</dbReference>
<evidence type="ECO:0000256" key="2">
    <source>
        <dbReference type="ARBA" id="ARBA00022737"/>
    </source>
</evidence>
<dbReference type="SMART" id="SM00557">
    <property type="entry name" value="IG_FLMN"/>
    <property type="match status" value="6"/>
</dbReference>
<name>A0A914X003_9BILA</name>
<dbReference type="SMART" id="SM00033">
    <property type="entry name" value="CH"/>
    <property type="match status" value="2"/>
</dbReference>
<keyword evidence="3" id="KW-0009">Actin-binding</keyword>
<dbReference type="FunFam" id="1.10.418.10:FF:000006">
    <property type="entry name" value="Filamin-B isoform A"/>
    <property type="match status" value="1"/>
</dbReference>
<evidence type="ECO:0000256" key="3">
    <source>
        <dbReference type="ARBA" id="ARBA00023203"/>
    </source>
</evidence>
<dbReference type="InterPro" id="IPR044801">
    <property type="entry name" value="Filamin"/>
</dbReference>
<feature type="compositionally biased region" description="Polar residues" evidence="5">
    <location>
        <begin position="196"/>
        <end position="225"/>
    </location>
</feature>
<evidence type="ECO:0000313" key="7">
    <source>
        <dbReference type="Proteomes" id="UP000887566"/>
    </source>
</evidence>